<keyword evidence="3" id="KW-1185">Reference proteome</keyword>
<feature type="compositionally biased region" description="Basic and acidic residues" evidence="1">
    <location>
        <begin position="46"/>
        <end position="69"/>
    </location>
</feature>
<dbReference type="Proteomes" id="UP000018936">
    <property type="component" value="Unassembled WGS sequence"/>
</dbReference>
<dbReference type="AlphaFoldDB" id="V8NUK9"/>
<protein>
    <submittedName>
        <fullName evidence="2">Uncharacterized protein</fullName>
    </submittedName>
</protein>
<organism evidence="2 3">
    <name type="scientific">Ophiophagus hannah</name>
    <name type="common">King cobra</name>
    <name type="synonym">Naja hannah</name>
    <dbReference type="NCBI Taxonomy" id="8665"/>
    <lineage>
        <taxon>Eukaryota</taxon>
        <taxon>Metazoa</taxon>
        <taxon>Chordata</taxon>
        <taxon>Craniata</taxon>
        <taxon>Vertebrata</taxon>
        <taxon>Euteleostomi</taxon>
        <taxon>Lepidosauria</taxon>
        <taxon>Squamata</taxon>
        <taxon>Bifurcata</taxon>
        <taxon>Unidentata</taxon>
        <taxon>Episquamata</taxon>
        <taxon>Toxicofera</taxon>
        <taxon>Serpentes</taxon>
        <taxon>Colubroidea</taxon>
        <taxon>Elapidae</taxon>
        <taxon>Elapinae</taxon>
        <taxon>Ophiophagus</taxon>
    </lineage>
</organism>
<feature type="region of interest" description="Disordered" evidence="1">
    <location>
        <begin position="31"/>
        <end position="69"/>
    </location>
</feature>
<evidence type="ECO:0000313" key="3">
    <source>
        <dbReference type="Proteomes" id="UP000018936"/>
    </source>
</evidence>
<accession>V8NUK9</accession>
<evidence type="ECO:0000313" key="2">
    <source>
        <dbReference type="EMBL" id="ETE65373.1"/>
    </source>
</evidence>
<evidence type="ECO:0000256" key="1">
    <source>
        <dbReference type="SAM" id="MobiDB-lite"/>
    </source>
</evidence>
<comment type="caution">
    <text evidence="2">The sequence shown here is derived from an EMBL/GenBank/DDBJ whole genome shotgun (WGS) entry which is preliminary data.</text>
</comment>
<name>V8NUK9_OPHHA</name>
<gene>
    <name evidence="2" type="ORF">L345_08878</name>
</gene>
<feature type="non-terminal residue" evidence="2">
    <location>
        <position position="1"/>
    </location>
</feature>
<proteinExistence type="predicted"/>
<reference evidence="2 3" key="1">
    <citation type="journal article" date="2013" name="Proc. Natl. Acad. Sci. U.S.A.">
        <title>The king cobra genome reveals dynamic gene evolution and adaptation in the snake venom system.</title>
        <authorList>
            <person name="Vonk F.J."/>
            <person name="Casewell N.R."/>
            <person name="Henkel C.V."/>
            <person name="Heimberg A.M."/>
            <person name="Jansen H.J."/>
            <person name="McCleary R.J."/>
            <person name="Kerkkamp H.M."/>
            <person name="Vos R.A."/>
            <person name="Guerreiro I."/>
            <person name="Calvete J.J."/>
            <person name="Wuster W."/>
            <person name="Woods A.E."/>
            <person name="Logan J.M."/>
            <person name="Harrison R.A."/>
            <person name="Castoe T.A."/>
            <person name="de Koning A.P."/>
            <person name="Pollock D.D."/>
            <person name="Yandell M."/>
            <person name="Calderon D."/>
            <person name="Renjifo C."/>
            <person name="Currier R.B."/>
            <person name="Salgado D."/>
            <person name="Pla D."/>
            <person name="Sanz L."/>
            <person name="Hyder A.S."/>
            <person name="Ribeiro J.M."/>
            <person name="Arntzen J.W."/>
            <person name="van den Thillart G.E."/>
            <person name="Boetzer M."/>
            <person name="Pirovano W."/>
            <person name="Dirks R.P."/>
            <person name="Spaink H.P."/>
            <person name="Duboule D."/>
            <person name="McGlinn E."/>
            <person name="Kini R.M."/>
            <person name="Richardson M.K."/>
        </authorList>
    </citation>
    <scope>NUCLEOTIDE SEQUENCE</scope>
    <source>
        <tissue evidence="2">Blood</tissue>
    </source>
</reference>
<sequence>MGEGIDLICPWKTTRPHKHVALLPVLKSLRGYGAGSNNSWYQEIPLEGREEGREGGREGGGGEERGREG</sequence>
<dbReference type="EMBL" id="AZIM01001912">
    <property type="protein sequence ID" value="ETE65373.1"/>
    <property type="molecule type" value="Genomic_DNA"/>
</dbReference>